<keyword evidence="1" id="KW-0862">Zinc</keyword>
<dbReference type="AlphaFoldDB" id="A0A2N1NCU3"/>
<keyword evidence="1" id="KW-0863">Zinc-finger</keyword>
<dbReference type="VEuPathDB" id="FungiDB:RhiirA1_457938"/>
<organism evidence="3 4">
    <name type="scientific">Rhizophagus irregularis</name>
    <dbReference type="NCBI Taxonomy" id="588596"/>
    <lineage>
        <taxon>Eukaryota</taxon>
        <taxon>Fungi</taxon>
        <taxon>Fungi incertae sedis</taxon>
        <taxon>Mucoromycota</taxon>
        <taxon>Glomeromycotina</taxon>
        <taxon>Glomeromycetes</taxon>
        <taxon>Glomerales</taxon>
        <taxon>Glomeraceae</taxon>
        <taxon>Rhizophagus</taxon>
    </lineage>
</organism>
<protein>
    <recommendedName>
        <fullName evidence="2">C2H2-type domain-containing protein</fullName>
    </recommendedName>
</protein>
<dbReference type="EMBL" id="LLXL01000501">
    <property type="protein sequence ID" value="PKK71634.1"/>
    <property type="molecule type" value="Genomic_DNA"/>
</dbReference>
<sequence length="230" mass="27582">MENVCKLCFKAFTSYQKLLAHERSKHRNNKIVPHFYSLVQPSSNQMFYYINSFIVLVKKKLGFSRHAIGKKHLSIETFPENVFVYLFKDEETFRYSPAKRKYQCYFEGFSGATRLKQIFQYDHWDFRQYPLTNTKGYVLLEDYENKYQVKFTWSQTILSENNREFVLEKMSCNFITDSGEFQENDERQVSTPKSNIPKNPILRNDLPSIVKKRFRYILPRSPLQNLNQLQ</sequence>
<accession>A0A2N1NCU3</accession>
<evidence type="ECO:0000313" key="4">
    <source>
        <dbReference type="Proteomes" id="UP000233469"/>
    </source>
</evidence>
<comment type="caution">
    <text evidence="3">The sequence shown here is derived from an EMBL/GenBank/DDBJ whole genome shotgun (WGS) entry which is preliminary data.</text>
</comment>
<evidence type="ECO:0000259" key="2">
    <source>
        <dbReference type="PROSITE" id="PS50157"/>
    </source>
</evidence>
<keyword evidence="1" id="KW-0479">Metal-binding</keyword>
<feature type="domain" description="C2H2-type" evidence="2">
    <location>
        <begin position="3"/>
        <end position="31"/>
    </location>
</feature>
<evidence type="ECO:0000313" key="3">
    <source>
        <dbReference type="EMBL" id="PKK71634.1"/>
    </source>
</evidence>
<dbReference type="VEuPathDB" id="FungiDB:RhiirFUN_020538"/>
<reference evidence="3 4" key="1">
    <citation type="submission" date="2016-04" db="EMBL/GenBank/DDBJ databases">
        <title>Genome analyses suggest a sexual origin of heterokaryosis in a supposedly ancient asexual fungus.</title>
        <authorList>
            <person name="Ropars J."/>
            <person name="Sedzielewska K."/>
            <person name="Noel J."/>
            <person name="Charron P."/>
            <person name="Farinelli L."/>
            <person name="Marton T."/>
            <person name="Kruger M."/>
            <person name="Pelin A."/>
            <person name="Brachmann A."/>
            <person name="Corradi N."/>
        </authorList>
    </citation>
    <scope>NUCLEOTIDE SEQUENCE [LARGE SCALE GENOMIC DNA]</scope>
    <source>
        <strain evidence="3 4">C2</strain>
    </source>
</reference>
<dbReference type="InterPro" id="IPR013087">
    <property type="entry name" value="Znf_C2H2_type"/>
</dbReference>
<proteinExistence type="predicted"/>
<dbReference type="Proteomes" id="UP000233469">
    <property type="component" value="Unassembled WGS sequence"/>
</dbReference>
<dbReference type="PROSITE" id="PS50157">
    <property type="entry name" value="ZINC_FINGER_C2H2_2"/>
    <property type="match status" value="1"/>
</dbReference>
<dbReference type="PROSITE" id="PS00028">
    <property type="entry name" value="ZINC_FINGER_C2H2_1"/>
    <property type="match status" value="1"/>
</dbReference>
<dbReference type="VEuPathDB" id="FungiDB:FUN_003546"/>
<gene>
    <name evidence="3" type="ORF">RhiirC2_778159</name>
</gene>
<evidence type="ECO:0000256" key="1">
    <source>
        <dbReference type="PROSITE-ProRule" id="PRU00042"/>
    </source>
</evidence>
<reference evidence="3 4" key="2">
    <citation type="submission" date="2017-10" db="EMBL/GenBank/DDBJ databases">
        <title>Extensive intraspecific genome diversity in a model arbuscular mycorrhizal fungus.</title>
        <authorList>
            <person name="Chen E.C.H."/>
            <person name="Morin E."/>
            <person name="Baudet D."/>
            <person name="Noel J."/>
            <person name="Ndikumana S."/>
            <person name="Charron P."/>
            <person name="St-Onge C."/>
            <person name="Giorgi J."/>
            <person name="Grigoriev I.V."/>
            <person name="Roux C."/>
            <person name="Martin F.M."/>
            <person name="Corradi N."/>
        </authorList>
    </citation>
    <scope>NUCLEOTIDE SEQUENCE [LARGE SCALE GENOMIC DNA]</scope>
    <source>
        <strain evidence="3 4">C2</strain>
    </source>
</reference>
<dbReference type="GO" id="GO:0008270">
    <property type="term" value="F:zinc ion binding"/>
    <property type="evidence" value="ECO:0007669"/>
    <property type="project" value="UniProtKB-KW"/>
</dbReference>
<name>A0A2N1NCU3_9GLOM</name>